<name>V8CQM5_9BACT</name>
<reference evidence="2 3" key="1">
    <citation type="submission" date="2013-10" db="EMBL/GenBank/DDBJ databases">
        <title>The Genome Sequence of Prevotella nigrescens CC14M.</title>
        <authorList>
            <consortium name="The Broad Institute Genomics Platform"/>
            <person name="Earl A."/>
            <person name="Allen-Vercoe E."/>
            <person name="Daigneault M."/>
            <person name="Young S.K."/>
            <person name="Zeng Q."/>
            <person name="Gargeya S."/>
            <person name="Fitzgerald M."/>
            <person name="Abouelleil A."/>
            <person name="Alvarado L."/>
            <person name="Chapman S.B."/>
            <person name="Gainer-Dewar J."/>
            <person name="Goldberg J."/>
            <person name="Griggs A."/>
            <person name="Gujja S."/>
            <person name="Hansen M."/>
            <person name="Howarth C."/>
            <person name="Imamovic A."/>
            <person name="Ireland A."/>
            <person name="Larimer J."/>
            <person name="McCowan C."/>
            <person name="Murphy C."/>
            <person name="Pearson M."/>
            <person name="Poon T.W."/>
            <person name="Priest M."/>
            <person name="Roberts A."/>
            <person name="Saif S."/>
            <person name="Shea T."/>
            <person name="Sykes S."/>
            <person name="Wortman J."/>
            <person name="Nusbaum C."/>
            <person name="Birren B."/>
        </authorList>
    </citation>
    <scope>NUCLEOTIDE SEQUENCE [LARGE SCALE GENOMIC DNA]</scope>
    <source>
        <strain evidence="2 3">CC14M</strain>
    </source>
</reference>
<evidence type="ECO:0000313" key="3">
    <source>
        <dbReference type="Proteomes" id="UP000018727"/>
    </source>
</evidence>
<organism evidence="2 3">
    <name type="scientific">Prevotella nigrescens CC14M</name>
    <dbReference type="NCBI Taxonomy" id="1073366"/>
    <lineage>
        <taxon>Bacteria</taxon>
        <taxon>Pseudomonadati</taxon>
        <taxon>Bacteroidota</taxon>
        <taxon>Bacteroidia</taxon>
        <taxon>Bacteroidales</taxon>
        <taxon>Prevotellaceae</taxon>
        <taxon>Prevotella</taxon>
    </lineage>
</organism>
<comment type="caution">
    <text evidence="2">The sequence shown here is derived from an EMBL/GenBank/DDBJ whole genome shotgun (WGS) entry which is preliminary data.</text>
</comment>
<keyword evidence="1" id="KW-1133">Transmembrane helix</keyword>
<dbReference type="EMBL" id="AZJH01000007">
    <property type="protein sequence ID" value="ETD29407.1"/>
    <property type="molecule type" value="Genomic_DNA"/>
</dbReference>
<accession>V8CQM5</accession>
<dbReference type="Proteomes" id="UP000018727">
    <property type="component" value="Unassembled WGS sequence"/>
</dbReference>
<keyword evidence="1" id="KW-0812">Transmembrane</keyword>
<gene>
    <name evidence="2" type="ORF">HMPREF1173_00603</name>
</gene>
<dbReference type="AlphaFoldDB" id="V8CQM5"/>
<keyword evidence="1" id="KW-0472">Membrane</keyword>
<dbReference type="HOGENOM" id="CLU_1814080_0_0_10"/>
<proteinExistence type="predicted"/>
<protein>
    <submittedName>
        <fullName evidence="2">Uncharacterized protein</fullName>
    </submittedName>
</protein>
<sequence length="142" mass="16740">MLQEKIKKKSLFCKAYFANDSFKDVLLRSTQTWFCKRNAHGVMAKRQVFYGNSYQYVPPNGRLHLQKVCRNLVIVAKMPRKNLLNICYLIAKALSLCHYIVTFLMKCTSRNVQKKYSFSKKYIPINLTLRPHLRYGVALKRE</sequence>
<evidence type="ECO:0000313" key="2">
    <source>
        <dbReference type="EMBL" id="ETD29407.1"/>
    </source>
</evidence>
<feature type="transmembrane region" description="Helical" evidence="1">
    <location>
        <begin position="86"/>
        <end position="105"/>
    </location>
</feature>
<evidence type="ECO:0000256" key="1">
    <source>
        <dbReference type="SAM" id="Phobius"/>
    </source>
</evidence>
<keyword evidence="3" id="KW-1185">Reference proteome</keyword>